<accession>A0A7M5V098</accession>
<sequence>MPTSTGKRYFDEVSNPTNGDEVKTLKILKLDETKLVVSVPNENEKSSNKSTSTCIVNEGVEETNISKLDISDSCQNGPKKSRKFTNVLRSERPLKSMGMYTKYELHGIVPENVVDALKKEKNQKYRQLKREAKNSKDPSNTDTNLESSYQCNKFFNEMVENYCRENGIDPLRLLENGREKMSLENREKNRIEKQKLDLLKYPRSHEPIDLMKMYSRAELKWACPKKFIADCENKRMDWYRQKMEELVEKTPITKRRVSCESFKYFNELIEEYYANHVINLKSFNENKKNKKKKNKRKKKNITPVQNHQIINDNQKQLSSECLRNSGNDFPFDVQSGGCTSIERGIMVQPLIQDTDTIITSNVNCDEINTPLRYHQPLMHRIDTTSYHHHEFLSEIQPVGYTESFTSFTSGGKSLRIMPMPTVRCDETETTSLSYQKTMGLTKDETEANSLSCQQTTDLINTTQTIDVDPKELLQSQRPLETMGYYQLKELCGIVPDSAVVAFQGEQRDFLDKNLERELKNAPSEVEKLNVKRLMFQISNKLFNELIEQYCVENNIDPMKLLENESETDFNDDINGCMKLAKDVLVGSGTNLYTFPRSKEPIHSMIMYTDAEMKDIVPKPFIQQCQEARKKWHVSQKQIIPKSNHPIKKHKLLCESYKYFNELIEKYCDKNNIDMNQFVSNRDKSLAVSRKNKQRNEKRKIKKKRQSTNIDDHNVVLVNEAEIIVIEDSSSEGVGEGASEGVSEGEESEQENGDRFSKYF</sequence>
<organism evidence="2 3">
    <name type="scientific">Clytia hemisphaerica</name>
    <dbReference type="NCBI Taxonomy" id="252671"/>
    <lineage>
        <taxon>Eukaryota</taxon>
        <taxon>Metazoa</taxon>
        <taxon>Cnidaria</taxon>
        <taxon>Hydrozoa</taxon>
        <taxon>Hydroidolina</taxon>
        <taxon>Leptothecata</taxon>
        <taxon>Obeliida</taxon>
        <taxon>Clytiidae</taxon>
        <taxon>Clytia</taxon>
    </lineage>
</organism>
<evidence type="ECO:0000313" key="2">
    <source>
        <dbReference type="EnsemblMetazoa" id="CLYHEMP005413.1"/>
    </source>
</evidence>
<evidence type="ECO:0000256" key="1">
    <source>
        <dbReference type="SAM" id="MobiDB-lite"/>
    </source>
</evidence>
<dbReference type="EnsemblMetazoa" id="CLYHEMT005413.1">
    <property type="protein sequence ID" value="CLYHEMP005413.1"/>
    <property type="gene ID" value="CLYHEMG005413"/>
</dbReference>
<proteinExistence type="predicted"/>
<evidence type="ECO:0000313" key="3">
    <source>
        <dbReference type="Proteomes" id="UP000594262"/>
    </source>
</evidence>
<dbReference type="RefSeq" id="XP_066913360.1">
    <property type="nucleotide sequence ID" value="XM_067057259.1"/>
</dbReference>
<name>A0A7M5V098_9CNID</name>
<dbReference type="Proteomes" id="UP000594262">
    <property type="component" value="Unplaced"/>
</dbReference>
<dbReference type="GeneID" id="136800610"/>
<dbReference type="AlphaFoldDB" id="A0A7M5V098"/>
<feature type="compositionally biased region" description="Basic residues" evidence="1">
    <location>
        <begin position="689"/>
        <end position="705"/>
    </location>
</feature>
<feature type="compositionally biased region" description="Basic and acidic residues" evidence="1">
    <location>
        <begin position="126"/>
        <end position="136"/>
    </location>
</feature>
<reference evidence="2" key="1">
    <citation type="submission" date="2021-01" db="UniProtKB">
        <authorList>
            <consortium name="EnsemblMetazoa"/>
        </authorList>
    </citation>
    <scope>IDENTIFICATION</scope>
</reference>
<feature type="region of interest" description="Disordered" evidence="1">
    <location>
        <begin position="126"/>
        <end position="145"/>
    </location>
</feature>
<keyword evidence="3" id="KW-1185">Reference proteome</keyword>
<feature type="compositionally biased region" description="Low complexity" evidence="1">
    <location>
        <begin position="727"/>
        <end position="741"/>
    </location>
</feature>
<protein>
    <submittedName>
        <fullName evidence="2">Uncharacterized protein</fullName>
    </submittedName>
</protein>
<feature type="region of interest" description="Disordered" evidence="1">
    <location>
        <begin position="683"/>
        <end position="707"/>
    </location>
</feature>
<feature type="region of interest" description="Disordered" evidence="1">
    <location>
        <begin position="727"/>
        <end position="759"/>
    </location>
</feature>